<dbReference type="SUPFAM" id="SSF52540">
    <property type="entry name" value="P-loop containing nucleoside triphosphate hydrolases"/>
    <property type="match status" value="1"/>
</dbReference>
<evidence type="ECO:0000256" key="1">
    <source>
        <dbReference type="ARBA" id="ARBA00004651"/>
    </source>
</evidence>
<dbReference type="SMART" id="SM00382">
    <property type="entry name" value="AAA"/>
    <property type="match status" value="1"/>
</dbReference>
<name>A0ABV8U0G5_9ACTN</name>
<dbReference type="Pfam" id="PF00664">
    <property type="entry name" value="ABC_membrane"/>
    <property type="match status" value="1"/>
</dbReference>
<sequence length="557" mass="58892">MRKRLSLAALLGALSQISGIGLIAVSAYLISRAWEQPPILHLMVAITAVRALGLGRGVFRYAERIVSHDTAFRGMESLRVAVWQKLMRLAPSGLPLWRNGDLQTRLIDDVDGVGQRWIRGAIPVITTCITMAVALAVEFAVYPPAGWVMLGAVALAAVVSPALAALAGKTGARATAEARAHLTAGVQSFLAGREELVAAGTADKALHAMDQAQDRLTRAEKRTAWTAGLASASIWLAMGAAVAGALYVGMPAVADGSLRGTLLAVIVLTPLAAFETLQALPQAVQEIGKSRASGRRLTEISETPIPRPDPADPMEDPVDPSMGPPMIEAKNLTLRWPGSALPAVDRLTFKIRPGERIGIQGPSGAGKSTIAAALAGFIPYEGSLRIGGIEFSDLTGDTVRENIALCGQDAYVFDATIAENLKIARPEASDEDLVRALRWAGLRDWFDSLDDGLDTRLGEFGKEVSGGERGRIALARAFLASREVVVIDELDAHLDAALAERVLRTAAAALEGRSAIIISHRDLPDGVADRIIDLQPPAALEPRTESDSKAAASTVAR</sequence>
<evidence type="ECO:0000256" key="6">
    <source>
        <dbReference type="ARBA" id="ARBA00023136"/>
    </source>
</evidence>
<dbReference type="InterPro" id="IPR014223">
    <property type="entry name" value="ABC_CydC/D"/>
</dbReference>
<comment type="subcellular location">
    <subcellularLocation>
        <location evidence="1">Cell membrane</location>
        <topology evidence="1">Multi-pass membrane protein</topology>
    </subcellularLocation>
</comment>
<organism evidence="11 12">
    <name type="scientific">Salininema proteolyticum</name>
    <dbReference type="NCBI Taxonomy" id="1607685"/>
    <lineage>
        <taxon>Bacteria</taxon>
        <taxon>Bacillati</taxon>
        <taxon>Actinomycetota</taxon>
        <taxon>Actinomycetes</taxon>
        <taxon>Glycomycetales</taxon>
        <taxon>Glycomycetaceae</taxon>
        <taxon>Salininema</taxon>
    </lineage>
</organism>
<dbReference type="PROSITE" id="PS50929">
    <property type="entry name" value="ABC_TM1F"/>
    <property type="match status" value="1"/>
</dbReference>
<dbReference type="Gene3D" id="1.20.1560.10">
    <property type="entry name" value="ABC transporter type 1, transmembrane domain"/>
    <property type="match status" value="1"/>
</dbReference>
<feature type="region of interest" description="Disordered" evidence="7">
    <location>
        <begin position="295"/>
        <end position="316"/>
    </location>
</feature>
<feature type="domain" description="ABC transmembrane type-1" evidence="10">
    <location>
        <begin position="7"/>
        <end position="289"/>
    </location>
</feature>
<gene>
    <name evidence="11" type="primary">cydC</name>
    <name evidence="11" type="ORF">ACFPET_15385</name>
</gene>
<dbReference type="Proteomes" id="UP001595823">
    <property type="component" value="Unassembled WGS sequence"/>
</dbReference>
<dbReference type="NCBIfam" id="TIGR02868">
    <property type="entry name" value="CydC"/>
    <property type="match status" value="1"/>
</dbReference>
<dbReference type="PROSITE" id="PS50893">
    <property type="entry name" value="ABC_TRANSPORTER_2"/>
    <property type="match status" value="1"/>
</dbReference>
<feature type="transmembrane region" description="Helical" evidence="8">
    <location>
        <begin position="147"/>
        <end position="167"/>
    </location>
</feature>
<evidence type="ECO:0000259" key="9">
    <source>
        <dbReference type="PROSITE" id="PS50893"/>
    </source>
</evidence>
<feature type="region of interest" description="Disordered" evidence="7">
    <location>
        <begin position="538"/>
        <end position="557"/>
    </location>
</feature>
<evidence type="ECO:0000256" key="7">
    <source>
        <dbReference type="SAM" id="MobiDB-lite"/>
    </source>
</evidence>
<evidence type="ECO:0000256" key="2">
    <source>
        <dbReference type="ARBA" id="ARBA00022692"/>
    </source>
</evidence>
<feature type="transmembrane region" description="Helical" evidence="8">
    <location>
        <begin position="121"/>
        <end position="141"/>
    </location>
</feature>
<evidence type="ECO:0000256" key="5">
    <source>
        <dbReference type="ARBA" id="ARBA00022989"/>
    </source>
</evidence>
<reference evidence="12" key="1">
    <citation type="journal article" date="2019" name="Int. J. Syst. Evol. Microbiol.">
        <title>The Global Catalogue of Microorganisms (GCM) 10K type strain sequencing project: providing services to taxonomists for standard genome sequencing and annotation.</title>
        <authorList>
            <consortium name="The Broad Institute Genomics Platform"/>
            <consortium name="The Broad Institute Genome Sequencing Center for Infectious Disease"/>
            <person name="Wu L."/>
            <person name="Ma J."/>
        </authorList>
    </citation>
    <scope>NUCLEOTIDE SEQUENCE [LARGE SCALE GENOMIC DNA]</scope>
    <source>
        <strain evidence="12">IBRC-M 10908</strain>
    </source>
</reference>
<dbReference type="Gene3D" id="3.40.50.300">
    <property type="entry name" value="P-loop containing nucleotide triphosphate hydrolases"/>
    <property type="match status" value="1"/>
</dbReference>
<feature type="transmembrane region" description="Helical" evidence="8">
    <location>
        <begin position="224"/>
        <end position="248"/>
    </location>
</feature>
<dbReference type="InterPro" id="IPR036640">
    <property type="entry name" value="ABC1_TM_sf"/>
</dbReference>
<evidence type="ECO:0000256" key="4">
    <source>
        <dbReference type="ARBA" id="ARBA00022840"/>
    </source>
</evidence>
<evidence type="ECO:0000256" key="3">
    <source>
        <dbReference type="ARBA" id="ARBA00022741"/>
    </source>
</evidence>
<keyword evidence="12" id="KW-1185">Reference proteome</keyword>
<keyword evidence="4" id="KW-0067">ATP-binding</keyword>
<dbReference type="EMBL" id="JBHSDK010000021">
    <property type="protein sequence ID" value="MFC4336586.1"/>
    <property type="molecule type" value="Genomic_DNA"/>
</dbReference>
<keyword evidence="5 8" id="KW-1133">Transmembrane helix</keyword>
<dbReference type="Pfam" id="PF00005">
    <property type="entry name" value="ABC_tran"/>
    <property type="match status" value="1"/>
</dbReference>
<feature type="domain" description="ABC transporter" evidence="9">
    <location>
        <begin position="327"/>
        <end position="555"/>
    </location>
</feature>
<protein>
    <submittedName>
        <fullName evidence="11">Thiol reductant ABC exporter subunit CydC</fullName>
    </submittedName>
</protein>
<dbReference type="InterPro" id="IPR011527">
    <property type="entry name" value="ABC1_TM_dom"/>
</dbReference>
<keyword evidence="6 8" id="KW-0472">Membrane</keyword>
<keyword evidence="3" id="KW-0547">Nucleotide-binding</keyword>
<dbReference type="InterPro" id="IPR027417">
    <property type="entry name" value="P-loop_NTPase"/>
</dbReference>
<evidence type="ECO:0000256" key="8">
    <source>
        <dbReference type="SAM" id="Phobius"/>
    </source>
</evidence>
<dbReference type="InterPro" id="IPR003439">
    <property type="entry name" value="ABC_transporter-like_ATP-bd"/>
</dbReference>
<keyword evidence="2 8" id="KW-0812">Transmembrane</keyword>
<accession>A0ABV8U0G5</accession>
<dbReference type="InterPro" id="IPR003593">
    <property type="entry name" value="AAA+_ATPase"/>
</dbReference>
<comment type="caution">
    <text evidence="11">The sequence shown here is derived from an EMBL/GenBank/DDBJ whole genome shotgun (WGS) entry which is preliminary data.</text>
</comment>
<proteinExistence type="predicted"/>
<dbReference type="PANTHER" id="PTHR24221:SF654">
    <property type="entry name" value="ATP-BINDING CASSETTE SUB-FAMILY B MEMBER 6"/>
    <property type="match status" value="1"/>
</dbReference>
<feature type="transmembrane region" description="Helical" evidence="8">
    <location>
        <begin position="39"/>
        <end position="59"/>
    </location>
</feature>
<dbReference type="SUPFAM" id="SSF90123">
    <property type="entry name" value="ABC transporter transmembrane region"/>
    <property type="match status" value="1"/>
</dbReference>
<dbReference type="PANTHER" id="PTHR24221">
    <property type="entry name" value="ATP-BINDING CASSETTE SUB-FAMILY B"/>
    <property type="match status" value="1"/>
</dbReference>
<evidence type="ECO:0000259" key="10">
    <source>
        <dbReference type="PROSITE" id="PS50929"/>
    </source>
</evidence>
<dbReference type="InterPro" id="IPR039421">
    <property type="entry name" value="Type_1_exporter"/>
</dbReference>
<evidence type="ECO:0000313" key="12">
    <source>
        <dbReference type="Proteomes" id="UP001595823"/>
    </source>
</evidence>
<dbReference type="RefSeq" id="WP_380622668.1">
    <property type="nucleotide sequence ID" value="NZ_JBHSDK010000021.1"/>
</dbReference>
<evidence type="ECO:0000313" key="11">
    <source>
        <dbReference type="EMBL" id="MFC4336586.1"/>
    </source>
</evidence>